<organism evidence="1 2">
    <name type="scientific">Colletotrichum chrysophilum</name>
    <dbReference type="NCBI Taxonomy" id="1836956"/>
    <lineage>
        <taxon>Eukaryota</taxon>
        <taxon>Fungi</taxon>
        <taxon>Dikarya</taxon>
        <taxon>Ascomycota</taxon>
        <taxon>Pezizomycotina</taxon>
        <taxon>Sordariomycetes</taxon>
        <taxon>Hypocreomycetidae</taxon>
        <taxon>Glomerellales</taxon>
        <taxon>Glomerellaceae</taxon>
        <taxon>Colletotrichum</taxon>
        <taxon>Colletotrichum gloeosporioides species complex</taxon>
    </lineage>
</organism>
<dbReference type="Proteomes" id="UP001243330">
    <property type="component" value="Unassembled WGS sequence"/>
</dbReference>
<protein>
    <submittedName>
        <fullName evidence="1">Uncharacterized protein</fullName>
    </submittedName>
</protein>
<comment type="caution">
    <text evidence="1">The sequence shown here is derived from an EMBL/GenBank/DDBJ whole genome shotgun (WGS) entry which is preliminary data.</text>
</comment>
<keyword evidence="2" id="KW-1185">Reference proteome</keyword>
<dbReference type="AlphaFoldDB" id="A0AAD9A4K1"/>
<evidence type="ECO:0000313" key="2">
    <source>
        <dbReference type="Proteomes" id="UP001243330"/>
    </source>
</evidence>
<proteinExistence type="predicted"/>
<sequence>MCPERANRAIRSMTRLHIYLSCQQSPSSKGVFTTSTSHPLCHFVRSASQLSISRLK</sequence>
<accession>A0AAD9A4K1</accession>
<gene>
    <name evidence="1" type="ORF">CCHR01_16371</name>
</gene>
<name>A0AAD9A4K1_9PEZI</name>
<dbReference type="EMBL" id="JAQOWY010000514">
    <property type="protein sequence ID" value="KAK1840999.1"/>
    <property type="molecule type" value="Genomic_DNA"/>
</dbReference>
<reference evidence="1" key="1">
    <citation type="submission" date="2023-01" db="EMBL/GenBank/DDBJ databases">
        <title>Colletotrichum chrysophilum M932 genome sequence.</title>
        <authorList>
            <person name="Baroncelli R."/>
        </authorList>
    </citation>
    <scope>NUCLEOTIDE SEQUENCE</scope>
    <source>
        <strain evidence="1">M932</strain>
    </source>
</reference>
<evidence type="ECO:0000313" key="1">
    <source>
        <dbReference type="EMBL" id="KAK1840999.1"/>
    </source>
</evidence>